<comment type="caution">
    <text evidence="2">The sequence shown here is derived from an EMBL/GenBank/DDBJ whole genome shotgun (WGS) entry which is preliminary data.</text>
</comment>
<proteinExistence type="predicted"/>
<dbReference type="EMBL" id="BASZ01000010">
    <property type="protein sequence ID" value="GAD50591.1"/>
    <property type="molecule type" value="Genomic_DNA"/>
</dbReference>
<accession>U2YAX5</accession>
<evidence type="ECO:0000256" key="1">
    <source>
        <dbReference type="SAM" id="MobiDB-lite"/>
    </source>
</evidence>
<organism evidence="2 3">
    <name type="scientific">Caenibius tardaugens NBRC 16725</name>
    <dbReference type="NCBI Taxonomy" id="1219035"/>
    <lineage>
        <taxon>Bacteria</taxon>
        <taxon>Pseudomonadati</taxon>
        <taxon>Pseudomonadota</taxon>
        <taxon>Alphaproteobacteria</taxon>
        <taxon>Sphingomonadales</taxon>
        <taxon>Erythrobacteraceae</taxon>
        <taxon>Caenibius</taxon>
    </lineage>
</organism>
<keyword evidence="3" id="KW-1185">Reference proteome</keyword>
<feature type="region of interest" description="Disordered" evidence="1">
    <location>
        <begin position="1"/>
        <end position="25"/>
    </location>
</feature>
<feature type="compositionally biased region" description="Basic and acidic residues" evidence="1">
    <location>
        <begin position="1"/>
        <end position="10"/>
    </location>
</feature>
<dbReference type="Proteomes" id="UP000016568">
    <property type="component" value="Unassembled WGS sequence"/>
</dbReference>
<protein>
    <submittedName>
        <fullName evidence="2">Uncharacterized protein</fullName>
    </submittedName>
</protein>
<evidence type="ECO:0000313" key="2">
    <source>
        <dbReference type="EMBL" id="GAD50591.1"/>
    </source>
</evidence>
<evidence type="ECO:0000313" key="3">
    <source>
        <dbReference type="Proteomes" id="UP000016568"/>
    </source>
</evidence>
<gene>
    <name evidence="2" type="ORF">NT2_10_00360</name>
</gene>
<name>U2YAX5_9SPHN</name>
<reference evidence="2 3" key="1">
    <citation type="submission" date="2013-09" db="EMBL/GenBank/DDBJ databases">
        <title>Whole genome shotgun sequence of Novosphingobium tardaugens NBRC 16725.</title>
        <authorList>
            <person name="Isaki S."/>
            <person name="Hosoyama A."/>
            <person name="Tsuchikane K."/>
            <person name="Katsumata H."/>
            <person name="Ando Y."/>
            <person name="Yamazaki S."/>
            <person name="Fujita N."/>
        </authorList>
    </citation>
    <scope>NUCLEOTIDE SEQUENCE [LARGE SCALE GENOMIC DNA]</scope>
    <source>
        <strain evidence="2 3">NBRC 16725</strain>
    </source>
</reference>
<sequence>MHRHWVKDCLDGANSPGSSKSGGAGRLTLGEQTLIGMQGKALLALTAALDNPLTPERKEFAGLLTMFSTVIRLLQRLLVAMPLLCAPVRTSLGGTCARR</sequence>
<dbReference type="AlphaFoldDB" id="U2YAX5"/>